<organism evidence="1 2">
    <name type="scientific">Rhizobium mulingense</name>
    <dbReference type="NCBI Taxonomy" id="3031128"/>
    <lineage>
        <taxon>Bacteria</taxon>
        <taxon>Pseudomonadati</taxon>
        <taxon>Pseudomonadota</taxon>
        <taxon>Alphaproteobacteria</taxon>
        <taxon>Hyphomicrobiales</taxon>
        <taxon>Rhizobiaceae</taxon>
        <taxon>Rhizobium/Agrobacterium group</taxon>
        <taxon>Rhizobium</taxon>
    </lineage>
</organism>
<evidence type="ECO:0000313" key="1">
    <source>
        <dbReference type="EMBL" id="MEA3521065.1"/>
    </source>
</evidence>
<keyword evidence="2" id="KW-1185">Reference proteome</keyword>
<protein>
    <submittedName>
        <fullName evidence="1">PAS domain S-box protein</fullName>
    </submittedName>
</protein>
<gene>
    <name evidence="1" type="ORF">U8465_29085</name>
</gene>
<name>A0ACC6N5X2_9HYPH</name>
<evidence type="ECO:0000313" key="2">
    <source>
        <dbReference type="Proteomes" id="UP001304050"/>
    </source>
</evidence>
<dbReference type="EMBL" id="JAYESG010000024">
    <property type="protein sequence ID" value="MEA3521065.1"/>
    <property type="molecule type" value="Genomic_DNA"/>
</dbReference>
<accession>A0ACC6N5X2</accession>
<proteinExistence type="predicted"/>
<dbReference type="Proteomes" id="UP001304050">
    <property type="component" value="Unassembled WGS sequence"/>
</dbReference>
<comment type="caution">
    <text evidence="1">The sequence shown here is derived from an EMBL/GenBank/DDBJ whole genome shotgun (WGS) entry which is preliminary data.</text>
</comment>
<reference evidence="1" key="1">
    <citation type="submission" date="2023-12" db="EMBL/GenBank/DDBJ databases">
        <title>Diversity of Rhizobium in root nodule of phaseolus vulgaris.</title>
        <authorList>
            <person name="Wang H."/>
        </authorList>
    </citation>
    <scope>NUCLEOTIDE SEQUENCE</scope>
    <source>
        <strain evidence="1">MJ31</strain>
    </source>
</reference>
<sequence>MTDETSGNAMRSGRSKRESVRTKQKSVNSEVGTPTQSVNEHTSLATKDAMPQSAMPIVGIGASAGGIEALGRFFDAMPPDSGCAFVVVLHLDPKHESEMAHILSARTAMPVAQVRDGMTVERDHVYVIAPDTELRVQEGKLRVSRPCTSRGPRHPVDVLFASIASSKHERAIAIVLSGTGNNGSQGLQEIRAEGGMSLVQAPETAKFDGMPRSAIAADMADHILAPEMMPEVVLRYISHGYVAAPVEADLPPSINGEATVEQVLEFLRTRAGHDFGSYKRSTQHRRIYRRQGLRNIGTIGEYIDELRTNPEEVQTLVADLMINVTGFFRDAEAWQVLAAQVIKPLIAERQNGASIRVWVPACSTGEEAYSIAMLVTELAEAAGKRFDLKVFATDAQEANLRKARDGVYPAAAMTGLLAEHLRRFFEKLDGCYQVTKELRDMVVFAQQNLLRDPPFSRLDIVSCRNVLIYLEPAAQQKIIALCHFSLTQGGHLFLGNAETVGRHEDLFETVSKKWRIYRRVGPTRHDLVNYPRPRASAETTNGDEPLSLLPSSTAPVAEMARRALLERFAPASVLIDLKGRVLYFHGATRDYLEQPPGEPTRDLLTMARDGLALKLRVAIREASKDKKEVTVNARIQEGKSSHSVAITVMPLPASSAGGSLLVSFAPAPKASKQVKAGMRGDVGEASSGERALQEELTTTRAELRNTIEHLETANEELKASNEEATSMNEELQSTNEELETSKEELQSFNEELNTVNNQLQHKIGELEAATNDLNNLLAGSETATLFLDDKFRIKWFAPTTKELFDFVSSDIGRPIAHFARKFSDENLLPDAETVLKKLTTIDAEVQSDAGRWYLRRMLPYRTRDNHIAGVVVTFSDITERKRAADAAEEARIYSEAIVETIRQPLLILNSDLRVQSANHAFYKQFRARRQETVGRLVYELGNGQWDIPSLRALLDEILSNDRAVVDFEVEHDFVDIGRHCIVLNARKLARKGDREELILLAMQDITDRRKGEVAIRQSEQRLKDLIEALPGAIYTTDAEGLITSYNPAAAEIWGREPELGKEEFCGSWRIQWPDGTPLRHDECPMAVALKEGRPIRGAEAVVERPDGVLVPLLVYPTPLRDASGGIMGAVNMLVDITERKRAEELAERLAAIVESSDDAIVSKDLDGIVRSWNKGAERLFVYTPEEIVGKSIKILIPPDRHDEEDDILDRVRRGEHIEHYDTVRLRKDGSHVWVSLTISPLKDARGKVTGASKIARDMTERRRADEHRKTLMGELNHRVKNTLAIVQSIASQTLGHASTLEEARGAFASRLINLAKAHDVLTRESWASANLAEIIADTVKPHAGGENRFHIEGPDLQLAPSAALAFAMALHELCTNAAKYGALSTENGHVSIVWAMEGEGDERRLILHWAENAGPTVVPPKQKGFGSRLIERALAAELSGEVRVEYPPTGVVCTIDAPMPVGRDG</sequence>